<dbReference type="Proteomes" id="UP001152797">
    <property type="component" value="Unassembled WGS sequence"/>
</dbReference>
<feature type="non-terminal residue" evidence="1">
    <location>
        <position position="204"/>
    </location>
</feature>
<reference evidence="1" key="1">
    <citation type="submission" date="2022-10" db="EMBL/GenBank/DDBJ databases">
        <authorList>
            <person name="Chen Y."/>
            <person name="Dougan E. K."/>
            <person name="Chan C."/>
            <person name="Rhodes N."/>
            <person name="Thang M."/>
        </authorList>
    </citation>
    <scope>NUCLEOTIDE SEQUENCE</scope>
</reference>
<dbReference type="EMBL" id="CAMXCT020002224">
    <property type="protein sequence ID" value="CAL1149993.1"/>
    <property type="molecule type" value="Genomic_DNA"/>
</dbReference>
<evidence type="ECO:0000313" key="3">
    <source>
        <dbReference type="Proteomes" id="UP001152797"/>
    </source>
</evidence>
<gene>
    <name evidence="1" type="ORF">C1SCF055_LOCUS23081</name>
</gene>
<protein>
    <submittedName>
        <fullName evidence="1">Uncharacterized protein</fullName>
    </submittedName>
</protein>
<feature type="non-terminal residue" evidence="1">
    <location>
        <position position="1"/>
    </location>
</feature>
<keyword evidence="3" id="KW-1185">Reference proteome</keyword>
<dbReference type="EMBL" id="CAMXCT030002224">
    <property type="protein sequence ID" value="CAL4783930.1"/>
    <property type="molecule type" value="Genomic_DNA"/>
</dbReference>
<dbReference type="AlphaFoldDB" id="A0A9P1G1N7"/>
<comment type="caution">
    <text evidence="1">The sequence shown here is derived from an EMBL/GenBank/DDBJ whole genome shotgun (WGS) entry which is preliminary data.</text>
</comment>
<reference evidence="2 3" key="2">
    <citation type="submission" date="2024-05" db="EMBL/GenBank/DDBJ databases">
        <authorList>
            <person name="Chen Y."/>
            <person name="Shah S."/>
            <person name="Dougan E. K."/>
            <person name="Thang M."/>
            <person name="Chan C."/>
        </authorList>
    </citation>
    <scope>NUCLEOTIDE SEQUENCE [LARGE SCALE GENOMIC DNA]</scope>
</reference>
<name>A0A9P1G1N7_9DINO</name>
<dbReference type="EMBL" id="CAMXCT010002224">
    <property type="protein sequence ID" value="CAI3996618.1"/>
    <property type="molecule type" value="Genomic_DNA"/>
</dbReference>
<organism evidence="1">
    <name type="scientific">Cladocopium goreaui</name>
    <dbReference type="NCBI Taxonomy" id="2562237"/>
    <lineage>
        <taxon>Eukaryota</taxon>
        <taxon>Sar</taxon>
        <taxon>Alveolata</taxon>
        <taxon>Dinophyceae</taxon>
        <taxon>Suessiales</taxon>
        <taxon>Symbiodiniaceae</taxon>
        <taxon>Cladocopium</taxon>
    </lineage>
</organism>
<accession>A0A9P1G1N7</accession>
<evidence type="ECO:0000313" key="1">
    <source>
        <dbReference type="EMBL" id="CAI3996618.1"/>
    </source>
</evidence>
<proteinExistence type="predicted"/>
<sequence length="204" mass="22445">IYNRFDDYKVSATAGCFVSAAPHPETSLILCAKLVEAGPRAASPLLHAHKADGAVGATPEDGGKGLSSGLLMPTCNYSKRSVTDTGDSELCSESFRRIFRPLLSELQARVQRQCAGRHTLRVFTFNVEAPAFFCADRDGSFEQLLHQFTIKNSEEADSLGVTDRVVEEHRSRVERWLCRAIEDNANYKATQEEEEPSEAPPPDA</sequence>
<evidence type="ECO:0000313" key="2">
    <source>
        <dbReference type="EMBL" id="CAL4783930.1"/>
    </source>
</evidence>